<dbReference type="SUPFAM" id="SSF48695">
    <property type="entry name" value="Multiheme cytochromes"/>
    <property type="match status" value="1"/>
</dbReference>
<dbReference type="Pfam" id="PF13435">
    <property type="entry name" value="Cytochrome_C554"/>
    <property type="match status" value="1"/>
</dbReference>
<reference evidence="3" key="1">
    <citation type="submission" date="2012-02" db="EMBL/GenBank/DDBJ databases">
        <title>Complete sequence of chromosome of Methanomethylovorans hollandica DSM 15978.</title>
        <authorList>
            <person name="Lucas S."/>
            <person name="Copeland A."/>
            <person name="Lapidus A."/>
            <person name="Glavina del Rio T."/>
            <person name="Dalin E."/>
            <person name="Tice H."/>
            <person name="Bruce D."/>
            <person name="Goodwin L."/>
            <person name="Pitluck S."/>
            <person name="Peters L."/>
            <person name="Mikhailova N."/>
            <person name="Held B."/>
            <person name="Kyrpides N."/>
            <person name="Mavromatis K."/>
            <person name="Ivanova N."/>
            <person name="Brettin T."/>
            <person name="Detter J.C."/>
            <person name="Han C."/>
            <person name="Larimer F."/>
            <person name="Land M."/>
            <person name="Hauser L."/>
            <person name="Markowitz V."/>
            <person name="Cheng J.-F."/>
            <person name="Hugenholtz P."/>
            <person name="Woyke T."/>
            <person name="Wu D."/>
            <person name="Spring S."/>
            <person name="Schroeder M."/>
            <person name="Brambilla E."/>
            <person name="Klenk H.-P."/>
            <person name="Eisen J.A."/>
        </authorList>
    </citation>
    <scope>NUCLEOTIDE SEQUENCE [LARGE SCALE GENOMIC DNA]</scope>
    <source>
        <strain evidence="3">DSM 15978 / NBRC 107637 / DMS1</strain>
    </source>
</reference>
<name>L0KY92_METHD</name>
<dbReference type="InterPro" id="IPR023155">
    <property type="entry name" value="Cyt_c-552/4"/>
</dbReference>
<evidence type="ECO:0000313" key="2">
    <source>
        <dbReference type="EMBL" id="AGB50412.1"/>
    </source>
</evidence>
<keyword evidence="3" id="KW-1185">Reference proteome</keyword>
<dbReference type="HOGENOM" id="CLU_032391_0_0_2"/>
<dbReference type="Proteomes" id="UP000010866">
    <property type="component" value="Chromosome"/>
</dbReference>
<dbReference type="InterPro" id="IPR036280">
    <property type="entry name" value="Multihaem_cyt_sf"/>
</dbReference>
<feature type="domain" description="Cytochrome c-552/4" evidence="1">
    <location>
        <begin position="32"/>
        <end position="113"/>
    </location>
</feature>
<dbReference type="AlphaFoldDB" id="L0KY92"/>
<accession>L0KY92</accession>
<dbReference type="EMBL" id="CP003362">
    <property type="protein sequence ID" value="AGB50412.1"/>
    <property type="molecule type" value="Genomic_DNA"/>
</dbReference>
<evidence type="ECO:0000313" key="3">
    <source>
        <dbReference type="Proteomes" id="UP000010866"/>
    </source>
</evidence>
<dbReference type="STRING" id="867904.Metho_2251"/>
<proteinExistence type="predicted"/>
<dbReference type="Gene3D" id="1.10.1130.10">
    <property type="entry name" value="Flavocytochrome C3, Chain A"/>
    <property type="match status" value="1"/>
</dbReference>
<gene>
    <name evidence="2" type="ordered locus">Metho_2251</name>
</gene>
<dbReference type="KEGG" id="mhz:Metho_2251"/>
<protein>
    <recommendedName>
        <fullName evidence="1">Cytochrome c-552/4 domain-containing protein</fullName>
    </recommendedName>
</protein>
<sequence precursor="true">MIALYAITFNALAVTPTAYGELSSDMFADSDKCSQCHAIAHDQWKGTMHYNAYEDPFYQKEVLAASNDTQGIVDEFCSRCHTPIGVVSGEIPPVGGANLSAIAREGVQCDFCHVISVSNGTGNAPFVVSPGNIKWGPFDDSKSAYHESEYLELYTTSEYCGMCHDVTHPLNGLVVDDTYTVWKEGPYAEEGVECQDCHMTSGITKFEANPGRAGSGAQKREHISTHAIVGGNAFITEILGEDKYKEMAVERLKKTATLSIDAPQIGQRGDNLSLNISITNSGAGHKIPTGVSEIRQMWLTVSVKDGSGKQVYNTGDVYDNGTVGNAKIYNTVLGDAQGQPTLSFWLAQSILEDNRIPPRGTVSEKHSFRIPEDVTYPLAIEVTLQYRSAPQDIIDHLFGKDVYEVPVISMTEISTNIYENEETAAAGAADAAKPSTPGVGSLGSVTILLCAAYFYMGRREI</sequence>
<organism evidence="2 3">
    <name type="scientific">Methanomethylovorans hollandica (strain DSM 15978 / NBRC 107637 / DMS1)</name>
    <dbReference type="NCBI Taxonomy" id="867904"/>
    <lineage>
        <taxon>Archaea</taxon>
        <taxon>Methanobacteriati</taxon>
        <taxon>Methanobacteriota</taxon>
        <taxon>Stenosarchaea group</taxon>
        <taxon>Methanomicrobia</taxon>
        <taxon>Methanosarcinales</taxon>
        <taxon>Methanosarcinaceae</taxon>
        <taxon>Methanomethylovorans</taxon>
    </lineage>
</organism>
<evidence type="ECO:0000259" key="1">
    <source>
        <dbReference type="Pfam" id="PF13435"/>
    </source>
</evidence>